<keyword evidence="2" id="KW-1185">Reference proteome</keyword>
<proteinExistence type="predicted"/>
<organism evidence="1 2">
    <name type="scientific">Serratia proteamaculans</name>
    <dbReference type="NCBI Taxonomy" id="28151"/>
    <lineage>
        <taxon>Bacteria</taxon>
        <taxon>Pseudomonadati</taxon>
        <taxon>Pseudomonadota</taxon>
        <taxon>Gammaproteobacteria</taxon>
        <taxon>Enterobacterales</taxon>
        <taxon>Yersiniaceae</taxon>
        <taxon>Serratia</taxon>
    </lineage>
</organism>
<dbReference type="RefSeq" id="WP_198642634.1">
    <property type="nucleotide sequence ID" value="NZ_JAEHSL010000035.1"/>
</dbReference>
<dbReference type="Proteomes" id="UP000639004">
    <property type="component" value="Unassembled WGS sequence"/>
</dbReference>
<comment type="caution">
    <text evidence="1">The sequence shown here is derived from an EMBL/GenBank/DDBJ whole genome shotgun (WGS) entry which is preliminary data.</text>
</comment>
<sequence length="209" mass="23744">MTEVIDRIIPAYPFVQYNDDENVVAFFNAYNTLAQQYLDALNGLALPCWTSPEVTGYLLDWIASGIYGQLRPAVQISQTQTEKGDYNTIEYNMIPYASISNYVAGQYAFLSDDLFKRILTWNFYKGDGFQFSVPWLKRRVARFIHGKDGIDPLLQHTFDVSIKPSSGTFHIILPEYGDGIARSLASSIAQGFVKLPFIYTYQTEIKVMS</sequence>
<gene>
    <name evidence="1" type="ORF">JEQ07_23990</name>
</gene>
<reference evidence="1 2" key="1">
    <citation type="submission" date="2020-12" db="EMBL/GenBank/DDBJ databases">
        <title>Enhanced detection system for hospital associated transmission using whole genome sequencing surveillance.</title>
        <authorList>
            <person name="Harrison L.H."/>
            <person name="Van Tyne D."/>
            <person name="Marsh J.W."/>
            <person name="Griffith M.P."/>
            <person name="Snyder D.J."/>
            <person name="Cooper V.S."/>
            <person name="Mustapha M."/>
        </authorList>
    </citation>
    <scope>NUCLEOTIDE SEQUENCE [LARGE SCALE GENOMIC DNA]</scope>
    <source>
        <strain evidence="1 2">SER00238</strain>
    </source>
</reference>
<evidence type="ECO:0000313" key="1">
    <source>
        <dbReference type="EMBL" id="MBI6183443.1"/>
    </source>
</evidence>
<dbReference type="EMBL" id="JAEHSL010000035">
    <property type="protein sequence ID" value="MBI6183443.1"/>
    <property type="molecule type" value="Genomic_DNA"/>
</dbReference>
<evidence type="ECO:0008006" key="3">
    <source>
        <dbReference type="Google" id="ProtNLM"/>
    </source>
</evidence>
<protein>
    <recommendedName>
        <fullName evidence="3">DUF2612 domain-containing protein</fullName>
    </recommendedName>
</protein>
<name>A0ABS0TYJ4_SERPR</name>
<evidence type="ECO:0000313" key="2">
    <source>
        <dbReference type="Proteomes" id="UP000639004"/>
    </source>
</evidence>
<accession>A0ABS0TYJ4</accession>